<proteinExistence type="predicted"/>
<protein>
    <submittedName>
        <fullName evidence="2">Uncharacterized protein</fullName>
    </submittedName>
</protein>
<feature type="chain" id="PRO_5047259444" evidence="1">
    <location>
        <begin position="20"/>
        <end position="148"/>
    </location>
</feature>
<evidence type="ECO:0000313" key="2">
    <source>
        <dbReference type="EMBL" id="MEA5141333.1"/>
    </source>
</evidence>
<comment type="caution">
    <text evidence="2">The sequence shown here is derived from an EMBL/GenBank/DDBJ whole genome shotgun (WGS) entry which is preliminary data.</text>
</comment>
<reference evidence="2 3" key="1">
    <citation type="submission" date="2023-12" db="EMBL/GenBank/DDBJ databases">
        <title>Novel species of the genus Arcicella isolated from rivers.</title>
        <authorList>
            <person name="Lu H."/>
        </authorList>
    </citation>
    <scope>NUCLEOTIDE SEQUENCE [LARGE SCALE GENOMIC DNA]</scope>
    <source>
        <strain evidence="2 3">KCTC 23307</strain>
    </source>
</reference>
<evidence type="ECO:0000313" key="3">
    <source>
        <dbReference type="Proteomes" id="UP001302949"/>
    </source>
</evidence>
<name>A0ABU5QEP6_9BACT</name>
<keyword evidence="1" id="KW-0732">Signal</keyword>
<organism evidence="2 3">
    <name type="scientific">Arcicella rigui</name>
    <dbReference type="NCBI Taxonomy" id="797020"/>
    <lineage>
        <taxon>Bacteria</taxon>
        <taxon>Pseudomonadati</taxon>
        <taxon>Bacteroidota</taxon>
        <taxon>Cytophagia</taxon>
        <taxon>Cytophagales</taxon>
        <taxon>Flectobacillaceae</taxon>
        <taxon>Arcicella</taxon>
    </lineage>
</organism>
<dbReference type="Proteomes" id="UP001302949">
    <property type="component" value="Unassembled WGS sequence"/>
</dbReference>
<dbReference type="PROSITE" id="PS51257">
    <property type="entry name" value="PROKAR_LIPOPROTEIN"/>
    <property type="match status" value="1"/>
</dbReference>
<sequence length="148" mass="16858">MKKINFLFFLMLCSCLISAQSSSTIPYQIAKRYFVKNTYQPNSLKNPKIQSQEQFREIFGMATVMGKDGQPTVIDFNTQYVIAIIKDETTFGTTITPLSLTKNSKGIIELNVEVREGKSQSYRIVPTLILVVDKQHQGRVVVKEQFVK</sequence>
<feature type="signal peptide" evidence="1">
    <location>
        <begin position="1"/>
        <end position="19"/>
    </location>
</feature>
<accession>A0ABU5QEP6</accession>
<dbReference type="RefSeq" id="WP_323298488.1">
    <property type="nucleotide sequence ID" value="NZ_JAYFUM010000026.1"/>
</dbReference>
<keyword evidence="3" id="KW-1185">Reference proteome</keyword>
<dbReference type="EMBL" id="JAYFUM010000026">
    <property type="protein sequence ID" value="MEA5141333.1"/>
    <property type="molecule type" value="Genomic_DNA"/>
</dbReference>
<gene>
    <name evidence="2" type="ORF">VB248_19420</name>
</gene>
<evidence type="ECO:0000256" key="1">
    <source>
        <dbReference type="SAM" id="SignalP"/>
    </source>
</evidence>